<keyword evidence="2" id="KW-0812">Transmembrane</keyword>
<dbReference type="Proteomes" id="UP000265000">
    <property type="component" value="Unplaced"/>
</dbReference>
<dbReference type="PANTHER" id="PTHR22803">
    <property type="entry name" value="MANNOSE, PHOSPHOLIPASE, LECTIN RECEPTOR RELATED"/>
    <property type="match status" value="1"/>
</dbReference>
<dbReference type="Gene3D" id="3.10.100.10">
    <property type="entry name" value="Mannose-Binding Protein A, subunit A"/>
    <property type="match status" value="1"/>
</dbReference>
<dbReference type="GeneTree" id="ENSGT01030000234575"/>
<dbReference type="SMART" id="SM00034">
    <property type="entry name" value="CLECT"/>
    <property type="match status" value="1"/>
</dbReference>
<evidence type="ECO:0000256" key="2">
    <source>
        <dbReference type="SAM" id="Phobius"/>
    </source>
</evidence>
<dbReference type="Ensembl" id="ENSFHET00000002776.1">
    <property type="protein sequence ID" value="ENSFHEP00000026413.1"/>
    <property type="gene ID" value="ENSFHEG00000009240.1"/>
</dbReference>
<dbReference type="InterPro" id="IPR050111">
    <property type="entry name" value="C-type_lectin/snaclec_domain"/>
</dbReference>
<dbReference type="InterPro" id="IPR016187">
    <property type="entry name" value="CTDL_fold"/>
</dbReference>
<dbReference type="Pfam" id="PF00059">
    <property type="entry name" value="Lectin_C"/>
    <property type="match status" value="1"/>
</dbReference>
<dbReference type="InterPro" id="IPR033989">
    <property type="entry name" value="CD209-like_CTLD"/>
</dbReference>
<reference evidence="4" key="1">
    <citation type="submission" date="2025-08" db="UniProtKB">
        <authorList>
            <consortium name="Ensembl"/>
        </authorList>
    </citation>
    <scope>IDENTIFICATION</scope>
</reference>
<keyword evidence="2" id="KW-0472">Membrane</keyword>
<evidence type="ECO:0000259" key="3">
    <source>
        <dbReference type="PROSITE" id="PS50041"/>
    </source>
</evidence>
<dbReference type="InterPro" id="IPR016186">
    <property type="entry name" value="C-type_lectin-like/link_sf"/>
</dbReference>
<keyword evidence="2" id="KW-1133">Transmembrane helix</keyword>
<organism evidence="4 5">
    <name type="scientific">Fundulus heteroclitus</name>
    <name type="common">Killifish</name>
    <name type="synonym">Mummichog</name>
    <dbReference type="NCBI Taxonomy" id="8078"/>
    <lineage>
        <taxon>Eukaryota</taxon>
        <taxon>Metazoa</taxon>
        <taxon>Chordata</taxon>
        <taxon>Craniata</taxon>
        <taxon>Vertebrata</taxon>
        <taxon>Euteleostomi</taxon>
        <taxon>Actinopterygii</taxon>
        <taxon>Neopterygii</taxon>
        <taxon>Teleostei</taxon>
        <taxon>Neoteleostei</taxon>
        <taxon>Acanthomorphata</taxon>
        <taxon>Ovalentaria</taxon>
        <taxon>Atherinomorphae</taxon>
        <taxon>Cyprinodontiformes</taxon>
        <taxon>Fundulidae</taxon>
        <taxon>Fundulus</taxon>
    </lineage>
</organism>
<dbReference type="CDD" id="cd03590">
    <property type="entry name" value="CLECT_DC-SIGN_like"/>
    <property type="match status" value="1"/>
</dbReference>
<keyword evidence="1" id="KW-0430">Lectin</keyword>
<reference evidence="4" key="2">
    <citation type="submission" date="2025-09" db="UniProtKB">
        <authorList>
            <consortium name="Ensembl"/>
        </authorList>
    </citation>
    <scope>IDENTIFICATION</scope>
</reference>
<keyword evidence="5" id="KW-1185">Reference proteome</keyword>
<evidence type="ECO:0000313" key="4">
    <source>
        <dbReference type="Ensembl" id="ENSFHEP00000026413.1"/>
    </source>
</evidence>
<dbReference type="AlphaFoldDB" id="A0A3Q2QGB5"/>
<sequence>VCLQVLIWFSSKCSSGEAAGSQHENPTRTSKLPAKRVALLVLGSLLAAALIVIYRLCFAVLTTNPAPKEERKPFSDETRGACWELQGESCYYFSNYTSSWTESRRSCQDLGGDLVKIDSREEQMFLGRRASSLMEEEDDRFWIGLTDSEEEGRWLWVDGSPLETSFWSVREPDNRSKDGAPEANCVRMGERGRADHLDSWFDISCYYLQKSICEKAAETERSSRVCG</sequence>
<feature type="transmembrane region" description="Helical" evidence="2">
    <location>
        <begin position="37"/>
        <end position="61"/>
    </location>
</feature>
<protein>
    <submittedName>
        <fullName evidence="4">C-type lectin domain family 4 member E-like</fullName>
    </submittedName>
</protein>
<feature type="domain" description="C-type lectin" evidence="3">
    <location>
        <begin position="86"/>
        <end position="214"/>
    </location>
</feature>
<name>A0A3Q2QGB5_FUNHE</name>
<proteinExistence type="predicted"/>
<dbReference type="InterPro" id="IPR001304">
    <property type="entry name" value="C-type_lectin-like"/>
</dbReference>
<dbReference type="SUPFAM" id="SSF56436">
    <property type="entry name" value="C-type lectin-like"/>
    <property type="match status" value="1"/>
</dbReference>
<accession>A0A3Q2QGB5</accession>
<dbReference type="GO" id="GO:0030246">
    <property type="term" value="F:carbohydrate binding"/>
    <property type="evidence" value="ECO:0007669"/>
    <property type="project" value="UniProtKB-KW"/>
</dbReference>
<evidence type="ECO:0000313" key="5">
    <source>
        <dbReference type="Proteomes" id="UP000265000"/>
    </source>
</evidence>
<evidence type="ECO:0000256" key="1">
    <source>
        <dbReference type="ARBA" id="ARBA00022734"/>
    </source>
</evidence>
<dbReference type="PROSITE" id="PS50041">
    <property type="entry name" value="C_TYPE_LECTIN_2"/>
    <property type="match status" value="1"/>
</dbReference>